<feature type="domain" description="Protein YjdM N-terminal" evidence="3">
    <location>
        <begin position="5"/>
        <end position="33"/>
    </location>
</feature>
<dbReference type="NCBIfam" id="TIGR00686">
    <property type="entry name" value="phnA"/>
    <property type="match status" value="1"/>
</dbReference>
<comment type="similarity">
    <text evidence="1">Belongs to the YjdM family.</text>
</comment>
<evidence type="ECO:0000259" key="2">
    <source>
        <dbReference type="Pfam" id="PF03831"/>
    </source>
</evidence>
<keyword evidence="5" id="KW-1185">Reference proteome</keyword>
<dbReference type="Gene3D" id="2.30.30.40">
    <property type="entry name" value="SH3 Domains"/>
    <property type="match status" value="1"/>
</dbReference>
<dbReference type="InterPro" id="IPR004624">
    <property type="entry name" value="YjdM"/>
</dbReference>
<reference evidence="4" key="1">
    <citation type="submission" date="2022-10" db="EMBL/GenBank/DDBJ databases">
        <title>Description of microaerobic benzene degrading bacteria.</title>
        <authorList>
            <person name="Bedics A."/>
            <person name="Tancsics A."/>
            <person name="Banerjee S."/>
        </authorList>
    </citation>
    <scope>NUCLEOTIDE SEQUENCE</scope>
    <source>
        <strain evidence="4">D2M1</strain>
    </source>
</reference>
<evidence type="ECO:0000259" key="3">
    <source>
        <dbReference type="Pfam" id="PF08274"/>
    </source>
</evidence>
<evidence type="ECO:0000313" key="5">
    <source>
        <dbReference type="Proteomes" id="UP001148932"/>
    </source>
</evidence>
<organism evidence="4 5">
    <name type="scientific">Acidovorax benzenivorans</name>
    <dbReference type="NCBI Taxonomy" id="2987520"/>
    <lineage>
        <taxon>Bacteria</taxon>
        <taxon>Pseudomonadati</taxon>
        <taxon>Pseudomonadota</taxon>
        <taxon>Betaproteobacteria</taxon>
        <taxon>Burkholderiales</taxon>
        <taxon>Comamonadaceae</taxon>
        <taxon>Acidovorax</taxon>
    </lineage>
</organism>
<dbReference type="RefSeq" id="WP_274106395.1">
    <property type="nucleotide sequence ID" value="NZ_JAPCKI010000001.1"/>
</dbReference>
<dbReference type="Pfam" id="PF08274">
    <property type="entry name" value="Zn_Ribbon_YjdM"/>
    <property type="match status" value="1"/>
</dbReference>
<gene>
    <name evidence="4" type="ORF">OIN59_01505</name>
</gene>
<proteinExistence type="inferred from homology"/>
<feature type="domain" description="Protein YjdM C-terminal" evidence="2">
    <location>
        <begin position="51"/>
        <end position="119"/>
    </location>
</feature>
<dbReference type="InterPro" id="IPR013988">
    <property type="entry name" value="YjdM_C"/>
</dbReference>
<dbReference type="InterPro" id="IPR013987">
    <property type="entry name" value="YjdM_N"/>
</dbReference>
<dbReference type="PANTHER" id="PTHR30305">
    <property type="entry name" value="PROTEIN YJDM-RELATED"/>
    <property type="match status" value="1"/>
</dbReference>
<sequence>MPNTAPACPQCGLENTYPDGANYVCPDCAFEWPQVADAADTDAAEAGDGIVRDANGNPLADGDAVILVKDLKVKGSSSTLKKGTKIKSIRLVDGADGHNVDCKTDLGSMLLKSEFLKKA</sequence>
<evidence type="ECO:0000313" key="4">
    <source>
        <dbReference type="EMBL" id="MDD2176085.1"/>
    </source>
</evidence>
<dbReference type="EMBL" id="JAPCKI010000001">
    <property type="protein sequence ID" value="MDD2176085.1"/>
    <property type="molecule type" value="Genomic_DNA"/>
</dbReference>
<dbReference type="SUPFAM" id="SSF82057">
    <property type="entry name" value="Prokaryotic SH3-related domain"/>
    <property type="match status" value="1"/>
</dbReference>
<name>A0ABT5RQV4_9BURK</name>
<protein>
    <submittedName>
        <fullName evidence="4">Zinc ribbon domain-containing protein YjdM</fullName>
    </submittedName>
</protein>
<dbReference type="PANTHER" id="PTHR30305:SF3">
    <property type="entry name" value="PROTEIN YJDM"/>
    <property type="match status" value="1"/>
</dbReference>
<dbReference type="Gene3D" id="2.20.25.10">
    <property type="match status" value="1"/>
</dbReference>
<comment type="caution">
    <text evidence="4">The sequence shown here is derived from an EMBL/GenBank/DDBJ whole genome shotgun (WGS) entry which is preliminary data.</text>
</comment>
<dbReference type="Pfam" id="PF03831">
    <property type="entry name" value="YjdM"/>
    <property type="match status" value="1"/>
</dbReference>
<dbReference type="SUPFAM" id="SSF57783">
    <property type="entry name" value="Zinc beta-ribbon"/>
    <property type="match status" value="1"/>
</dbReference>
<evidence type="ECO:0000256" key="1">
    <source>
        <dbReference type="ARBA" id="ARBA00009248"/>
    </source>
</evidence>
<accession>A0ABT5RQV4</accession>
<dbReference type="Proteomes" id="UP001148932">
    <property type="component" value="Unassembled WGS sequence"/>
</dbReference>